<organism evidence="4 5">
    <name type="scientific">Halalkalibacter alkaliphilus</name>
    <dbReference type="NCBI Taxonomy" id="2917993"/>
    <lineage>
        <taxon>Bacteria</taxon>
        <taxon>Bacillati</taxon>
        <taxon>Bacillota</taxon>
        <taxon>Bacilli</taxon>
        <taxon>Bacillales</taxon>
        <taxon>Bacillaceae</taxon>
        <taxon>Halalkalibacter</taxon>
    </lineage>
</organism>
<evidence type="ECO:0000256" key="2">
    <source>
        <dbReference type="SAM" id="MobiDB-lite"/>
    </source>
</evidence>
<gene>
    <name evidence="4" type="ORF">MF646_19045</name>
</gene>
<keyword evidence="3" id="KW-0812">Transmembrane</keyword>
<proteinExistence type="predicted"/>
<feature type="region of interest" description="Disordered" evidence="2">
    <location>
        <begin position="31"/>
        <end position="56"/>
    </location>
</feature>
<keyword evidence="3" id="KW-1133">Transmembrane helix</keyword>
<accession>A0A9X2CW84</accession>
<evidence type="ECO:0000313" key="4">
    <source>
        <dbReference type="EMBL" id="MCL7749222.1"/>
    </source>
</evidence>
<keyword evidence="5" id="KW-1185">Reference proteome</keyword>
<protein>
    <submittedName>
        <fullName evidence="4">Zinc ribbon domain-containing protein</fullName>
    </submittedName>
</protein>
<dbReference type="EMBL" id="JAKRYL010000025">
    <property type="protein sequence ID" value="MCL7749222.1"/>
    <property type="molecule type" value="Genomic_DNA"/>
</dbReference>
<dbReference type="RefSeq" id="WP_250098089.1">
    <property type="nucleotide sequence ID" value="NZ_JAKRYL010000025.1"/>
</dbReference>
<dbReference type="Proteomes" id="UP001139150">
    <property type="component" value="Unassembled WGS sequence"/>
</dbReference>
<keyword evidence="1" id="KW-0175">Coiled coil</keyword>
<comment type="caution">
    <text evidence="4">The sequence shown here is derived from an EMBL/GenBank/DDBJ whole genome shotgun (WGS) entry which is preliminary data.</text>
</comment>
<feature type="coiled-coil region" evidence="1">
    <location>
        <begin position="301"/>
        <end position="353"/>
    </location>
</feature>
<sequence length="449" mass="50210">MFCHNCGEQLHEQSHFCSNCGKKVLNTRIANTEKSDNSDTNKATSTEVEDRELPPTVIDQQTPVQPITVKTEVSEQPKQIIRSRFFKKLPILIPIISILLVGGGVSASYFHEMNKNEEVLALQQSANDAALNGDYTTAEEKLERAQGIRPTYAALQEDLDNVSRASHYKVRLTTISELIEEENFSKAKDRLTSLKKAVEAEEDPMFEGFAEQITLTQAALTVGTIKQDLSKFTTIKQLANKLNELSTQSSDEAAAVKEQIRLKIVQISKENAETQLQNNQFSDAIATVNQGLEYASGNKTLVSVKKKIEQEQAAFEQAEQERLEQARREQEAFERAEQERLEQEREAAAQQDLINRTAAVSIISLDTQLDESGDLYLYGDIKNVATVDLTSIVIYYTVHDADGTYLSAGSTDVTPHYIGQGEQGSFEDVIHNLSVDANVQIDYISWQFY</sequence>
<reference evidence="4" key="1">
    <citation type="submission" date="2022-02" db="EMBL/GenBank/DDBJ databases">
        <title>Halalkalibacter sp. nov. isolated from Lonar Lake, India.</title>
        <authorList>
            <person name="Joshi A."/>
            <person name="Thite S."/>
            <person name="Lodha T."/>
        </authorList>
    </citation>
    <scope>NUCLEOTIDE SEQUENCE</scope>
    <source>
        <strain evidence="4">MEB205</strain>
    </source>
</reference>
<evidence type="ECO:0000256" key="1">
    <source>
        <dbReference type="SAM" id="Coils"/>
    </source>
</evidence>
<feature type="transmembrane region" description="Helical" evidence="3">
    <location>
        <begin position="89"/>
        <end position="110"/>
    </location>
</feature>
<name>A0A9X2CW84_9BACI</name>
<dbReference type="AlphaFoldDB" id="A0A9X2CW84"/>
<evidence type="ECO:0000313" key="5">
    <source>
        <dbReference type="Proteomes" id="UP001139150"/>
    </source>
</evidence>
<evidence type="ECO:0000256" key="3">
    <source>
        <dbReference type="SAM" id="Phobius"/>
    </source>
</evidence>
<keyword evidence="3" id="KW-0472">Membrane</keyword>